<gene>
    <name evidence="2" type="ORF">DW855_13485</name>
</gene>
<keyword evidence="1" id="KW-0812">Transmembrane</keyword>
<accession>A0A3E2VVG8</accession>
<evidence type="ECO:0000256" key="1">
    <source>
        <dbReference type="SAM" id="Phobius"/>
    </source>
</evidence>
<evidence type="ECO:0000313" key="3">
    <source>
        <dbReference type="Proteomes" id="UP000260733"/>
    </source>
</evidence>
<dbReference type="AlphaFoldDB" id="A0A3E2VVG8"/>
<proteinExistence type="predicted"/>
<comment type="caution">
    <text evidence="2">The sequence shown here is derived from an EMBL/GenBank/DDBJ whole genome shotgun (WGS) entry which is preliminary data.</text>
</comment>
<sequence>MVVIAMLEKENEIRDILKKLEQLDKDAYLAAETRNAAKNELLEKQAQTERACGMTVRVGAFAGISAVAIAITLAVLRSAGI</sequence>
<evidence type="ECO:0000313" key="2">
    <source>
        <dbReference type="EMBL" id="RGC15222.1"/>
    </source>
</evidence>
<reference evidence="2 3" key="1">
    <citation type="submission" date="2018-08" db="EMBL/GenBank/DDBJ databases">
        <title>A genome reference for cultivated species of the human gut microbiota.</title>
        <authorList>
            <person name="Zou Y."/>
            <person name="Xue W."/>
            <person name="Luo G."/>
        </authorList>
    </citation>
    <scope>NUCLEOTIDE SEQUENCE [LARGE SCALE GENOMIC DNA]</scope>
    <source>
        <strain evidence="2 3">AM37-13AC</strain>
    </source>
</reference>
<dbReference type="EMBL" id="QVFB01000030">
    <property type="protein sequence ID" value="RGC15222.1"/>
    <property type="molecule type" value="Genomic_DNA"/>
</dbReference>
<feature type="transmembrane region" description="Helical" evidence="1">
    <location>
        <begin position="58"/>
        <end position="76"/>
    </location>
</feature>
<protein>
    <submittedName>
        <fullName evidence="2">Uncharacterized protein</fullName>
    </submittedName>
</protein>
<name>A0A3E2VVG8_9FIRM</name>
<dbReference type="Proteomes" id="UP000260733">
    <property type="component" value="Unassembled WGS sequence"/>
</dbReference>
<keyword evidence="1" id="KW-1133">Transmembrane helix</keyword>
<keyword evidence="1" id="KW-0472">Membrane</keyword>
<organism evidence="2 3">
    <name type="scientific">Faecalibacterium prausnitzii</name>
    <dbReference type="NCBI Taxonomy" id="853"/>
    <lineage>
        <taxon>Bacteria</taxon>
        <taxon>Bacillati</taxon>
        <taxon>Bacillota</taxon>
        <taxon>Clostridia</taxon>
        <taxon>Eubacteriales</taxon>
        <taxon>Oscillospiraceae</taxon>
        <taxon>Faecalibacterium</taxon>
    </lineage>
</organism>